<dbReference type="InterPro" id="IPR042524">
    <property type="entry name" value="Presenilin_C"/>
</dbReference>
<keyword evidence="2 8" id="KW-0812">Transmembrane</keyword>
<keyword evidence="8" id="KW-0645">Protease</keyword>
<evidence type="ECO:0000313" key="9">
    <source>
        <dbReference type="EMBL" id="KAL3308070.1"/>
    </source>
</evidence>
<comment type="subcellular location">
    <subcellularLocation>
        <location evidence="8">Endoplasmic reticulum membrane</location>
        <topology evidence="8">Multi-pass membrane protein</topology>
    </subcellularLocation>
    <subcellularLocation>
        <location evidence="8">Golgi apparatus membrane</location>
        <topology evidence="8">Multi-pass membrane protein</topology>
    </subcellularLocation>
</comment>
<evidence type="ECO:0000256" key="3">
    <source>
        <dbReference type="ARBA" id="ARBA00022824"/>
    </source>
</evidence>
<reference evidence="9 10" key="1">
    <citation type="submission" date="2024-11" db="EMBL/GenBank/DDBJ databases">
        <title>Adaptive evolution of stress response genes in parasites aligns with host niche diversity.</title>
        <authorList>
            <person name="Hahn C."/>
            <person name="Resl P."/>
        </authorList>
    </citation>
    <scope>NUCLEOTIDE SEQUENCE [LARGE SCALE GENOMIC DNA]</scope>
    <source>
        <strain evidence="9">EGGRZ-B1_66</strain>
        <tissue evidence="9">Body</tissue>
    </source>
</reference>
<dbReference type="GO" id="GO:0004190">
    <property type="term" value="F:aspartic-type endopeptidase activity"/>
    <property type="evidence" value="ECO:0007669"/>
    <property type="project" value="UniProtKB-UniRule"/>
</dbReference>
<keyword evidence="5 8" id="KW-1133">Transmembrane helix</keyword>
<evidence type="ECO:0000256" key="8">
    <source>
        <dbReference type="RuleBase" id="RU361148"/>
    </source>
</evidence>
<comment type="similarity">
    <text evidence="1 8">Belongs to the peptidase A22A family.</text>
</comment>
<dbReference type="EC" id="3.4.23.-" evidence="8"/>
<evidence type="ECO:0000256" key="5">
    <source>
        <dbReference type="ARBA" id="ARBA00022989"/>
    </source>
</evidence>
<feature type="transmembrane region" description="Helical" evidence="8">
    <location>
        <begin position="125"/>
        <end position="143"/>
    </location>
</feature>
<dbReference type="Gene3D" id="1.10.472.100">
    <property type="entry name" value="Presenilin"/>
    <property type="match status" value="1"/>
</dbReference>
<comment type="caution">
    <text evidence="9">The sequence shown here is derived from an EMBL/GenBank/DDBJ whole genome shotgun (WGS) entry which is preliminary data.</text>
</comment>
<evidence type="ECO:0000313" key="10">
    <source>
        <dbReference type="Proteomes" id="UP001626550"/>
    </source>
</evidence>
<keyword evidence="4 8" id="KW-0914">Notch signaling pathway</keyword>
<comment type="domain">
    <text evidence="8">The PAL motif is required for normal active site conformation.</text>
</comment>
<keyword evidence="7 8" id="KW-0472">Membrane</keyword>
<keyword evidence="6 8" id="KW-0333">Golgi apparatus</keyword>
<evidence type="ECO:0000256" key="7">
    <source>
        <dbReference type="ARBA" id="ARBA00023136"/>
    </source>
</evidence>
<keyword evidence="10" id="KW-1185">Reference proteome</keyword>
<evidence type="ECO:0000256" key="6">
    <source>
        <dbReference type="ARBA" id="ARBA00023034"/>
    </source>
</evidence>
<dbReference type="PRINTS" id="PR01072">
    <property type="entry name" value="PRESENILIN"/>
</dbReference>
<evidence type="ECO:0000256" key="1">
    <source>
        <dbReference type="ARBA" id="ARBA00008604"/>
    </source>
</evidence>
<dbReference type="PANTHER" id="PTHR10202:SF13">
    <property type="entry name" value="PRESENILIN HOMOLOG"/>
    <property type="match status" value="1"/>
</dbReference>
<comment type="subunit">
    <text evidence="8">Homodimer.</text>
</comment>
<evidence type="ECO:0000256" key="4">
    <source>
        <dbReference type="ARBA" id="ARBA00022976"/>
    </source>
</evidence>
<dbReference type="InterPro" id="IPR001108">
    <property type="entry name" value="Peptidase_A22A"/>
</dbReference>
<dbReference type="GO" id="GO:0005789">
    <property type="term" value="C:endoplasmic reticulum membrane"/>
    <property type="evidence" value="ECO:0007669"/>
    <property type="project" value="UniProtKB-SubCell"/>
</dbReference>
<proteinExistence type="inferred from homology"/>
<accession>A0ABD2PKS6</accession>
<keyword evidence="3 8" id="KW-0256">Endoplasmic reticulum</keyword>
<dbReference type="PANTHER" id="PTHR10202">
    <property type="entry name" value="PRESENILIN"/>
    <property type="match status" value="1"/>
</dbReference>
<gene>
    <name evidence="9" type="ORF">Ciccas_013402</name>
</gene>
<keyword evidence="8" id="KW-0378">Hydrolase</keyword>
<feature type="transmembrane region" description="Helical" evidence="8">
    <location>
        <begin position="49"/>
        <end position="70"/>
    </location>
</feature>
<dbReference type="Proteomes" id="UP001626550">
    <property type="component" value="Unassembled WGS sequence"/>
</dbReference>
<comment type="function">
    <text evidence="8">Probable subunit of the gamma-secretase complex, an endoprotease complex that catalyzes the intramembrane cleavage of integral membrane proteins such as Notch receptors.</text>
</comment>
<dbReference type="AlphaFoldDB" id="A0ABD2PKS6"/>
<dbReference type="InterPro" id="IPR006639">
    <property type="entry name" value="Preselin/SPP"/>
</dbReference>
<dbReference type="GO" id="GO:0007219">
    <property type="term" value="P:Notch signaling pathway"/>
    <property type="evidence" value="ECO:0007669"/>
    <property type="project" value="UniProtKB-KW"/>
</dbReference>
<dbReference type="GO" id="GO:0000139">
    <property type="term" value="C:Golgi membrane"/>
    <property type="evidence" value="ECO:0007669"/>
    <property type="project" value="UniProtKB-SubCell"/>
</dbReference>
<sequence length="394" mass="44604">MSTRRSYSAIESNDNAAADDNEELLRHPSERELDGEFILKSGAKQIFRLFVPVSICMLLTVITAQLVPFYQKTQFYLIYTPFHTENADAGTTTWQSLANVLIFMAFVIVGTVILVLLFKYKCYKCIHVWLTASTVIILFFLSFEFLHQLISTLNIFFDIPSIFFIIWNFGVAGLLTIHWKGPLKIQQGYLIFVSFQLAIFFMKCVPKWTCWVLLAALSIWDLVAVLAPKGPLRMLVEIAHEREVPLLPALTYATTATFMIFATDEQPQKRPQPTHTSDEAPEVAFPRDEGINFRELQSDLERRDKQGVMLGLGDFIFYSLLIGRASLDSDGTTIVACYVAVLVGMCTTIIILGIMRKALPALPVSIACGILFYFCTSLVMSPFVTQLFNNRIYF</sequence>
<name>A0ABD2PKS6_9PLAT</name>
<dbReference type="GO" id="GO:0006508">
    <property type="term" value="P:proteolysis"/>
    <property type="evidence" value="ECO:0007669"/>
    <property type="project" value="UniProtKB-KW"/>
</dbReference>
<dbReference type="Pfam" id="PF01080">
    <property type="entry name" value="Presenilin"/>
    <property type="match status" value="2"/>
</dbReference>
<protein>
    <recommendedName>
        <fullName evidence="8">Presenilin</fullName>
        <ecNumber evidence="8">3.4.23.-</ecNumber>
    </recommendedName>
</protein>
<organism evidence="9 10">
    <name type="scientific">Cichlidogyrus casuarinus</name>
    <dbReference type="NCBI Taxonomy" id="1844966"/>
    <lineage>
        <taxon>Eukaryota</taxon>
        <taxon>Metazoa</taxon>
        <taxon>Spiralia</taxon>
        <taxon>Lophotrochozoa</taxon>
        <taxon>Platyhelminthes</taxon>
        <taxon>Monogenea</taxon>
        <taxon>Monopisthocotylea</taxon>
        <taxon>Dactylogyridea</taxon>
        <taxon>Ancyrocephalidae</taxon>
        <taxon>Cichlidogyrus</taxon>
    </lineage>
</organism>
<dbReference type="SMART" id="SM00730">
    <property type="entry name" value="PSN"/>
    <property type="match status" value="1"/>
</dbReference>
<dbReference type="EMBL" id="JBJKFK010005928">
    <property type="protein sequence ID" value="KAL3308070.1"/>
    <property type="molecule type" value="Genomic_DNA"/>
</dbReference>
<feature type="transmembrane region" description="Helical" evidence="8">
    <location>
        <begin position="97"/>
        <end position="118"/>
    </location>
</feature>
<feature type="transmembrane region" description="Helical" evidence="8">
    <location>
        <begin position="155"/>
        <end position="177"/>
    </location>
</feature>
<feature type="transmembrane region" description="Helical" evidence="8">
    <location>
        <begin position="307"/>
        <end position="327"/>
    </location>
</feature>
<feature type="transmembrane region" description="Helical" evidence="8">
    <location>
        <begin position="333"/>
        <end position="354"/>
    </location>
</feature>
<feature type="transmembrane region" description="Helical" evidence="8">
    <location>
        <begin position="361"/>
        <end position="384"/>
    </location>
</feature>
<evidence type="ECO:0000256" key="2">
    <source>
        <dbReference type="ARBA" id="ARBA00022692"/>
    </source>
</evidence>